<comment type="caution">
    <text evidence="2">The sequence shown here is derived from an EMBL/GenBank/DDBJ whole genome shotgun (WGS) entry which is preliminary data.</text>
</comment>
<sequence>MASTNLPIPGNQPPKGPADKDDPYAKGEGASKDEVAAVKATIGSRFDKFMAKARFQRYQFEREWFQHVLYYSGNHWIVWDRDRRQWRKKRGPNWWPTPVTNVFAEKIDDNVAAMVQQFPVLSWLPETDDPVDIAAATVADRIDETIAEESGRKVMARQLASWVVLCGSAFVESFYDKSEEHGTSFIQFNECQDCGLVAGPKAFASESGRCPECGSDRVDPAHKRIGARCPACEIEDEAEAAFKPCPMCMIEVAAGLENGGGEMLEEPPIMEAIHNEEKVGEEVPRGKISQRIRSPFEIFIDHASIKQFSEDGGLRWVIVVEMMERDEAERMYNLPKDVVGASPGHENSLSTLYMESLAVLSNLTDTQFGYYNTSVRGAGSGQTGERVLRETLYELPTPEFPDGLQSVRISGETGYIVEWGPSAYHDTRGKPFIPVVHIPFKVQPGRIWGKSPASDLIPLQDGRNQTESMMIMSERRMANPVWLLPRGITDRAPTGEPGEIVWYKPWGGEAGRRTPTPERIPGIEPAQYFMKRLEELDKQMEKLAGSYGIAHGEAPPGITAASALALLGERQSRQVSPQINAWELAWQQVGKQQMMMFREYAADERIHATLGDNSRWQLEKWSRADLSGNVDVRVEYGSAIPKSSAQERAQIESLIRMMVIDPQNPDVNRKILELFGESELLEYIQVDTLDAQKENERFMRLAQGEAGGRPPSMRPLFDNHETHVAEHIRIGKTDQYQDMEERARGGDQKAALLTNIWEGHIKEHMDVIQAAREAEMAEQAAQQGAPGPGAGRPDDTGAIFDRGARAPGEEAGQTVIEPRGETQAIKEPRPPAGV</sequence>
<evidence type="ECO:0000313" key="2">
    <source>
        <dbReference type="EMBL" id="KKM65269.1"/>
    </source>
</evidence>
<organism evidence="2">
    <name type="scientific">marine sediment metagenome</name>
    <dbReference type="NCBI Taxonomy" id="412755"/>
    <lineage>
        <taxon>unclassified sequences</taxon>
        <taxon>metagenomes</taxon>
        <taxon>ecological metagenomes</taxon>
    </lineage>
</organism>
<evidence type="ECO:0000256" key="1">
    <source>
        <dbReference type="SAM" id="MobiDB-lite"/>
    </source>
</evidence>
<feature type="compositionally biased region" description="Basic and acidic residues" evidence="1">
    <location>
        <begin position="818"/>
        <end position="834"/>
    </location>
</feature>
<gene>
    <name evidence="2" type="ORF">LCGC14_1492960</name>
</gene>
<name>A0A0F9J6B5_9ZZZZ</name>
<feature type="compositionally biased region" description="Basic and acidic residues" evidence="1">
    <location>
        <begin position="17"/>
        <end position="30"/>
    </location>
</feature>
<dbReference type="AlphaFoldDB" id="A0A0F9J6B5"/>
<reference evidence="2" key="1">
    <citation type="journal article" date="2015" name="Nature">
        <title>Complex archaea that bridge the gap between prokaryotes and eukaryotes.</title>
        <authorList>
            <person name="Spang A."/>
            <person name="Saw J.H."/>
            <person name="Jorgensen S.L."/>
            <person name="Zaremba-Niedzwiedzka K."/>
            <person name="Martijn J."/>
            <person name="Lind A.E."/>
            <person name="van Eijk R."/>
            <person name="Schleper C."/>
            <person name="Guy L."/>
            <person name="Ettema T.J."/>
        </authorList>
    </citation>
    <scope>NUCLEOTIDE SEQUENCE</scope>
</reference>
<feature type="region of interest" description="Disordered" evidence="1">
    <location>
        <begin position="775"/>
        <end position="834"/>
    </location>
</feature>
<protein>
    <recommendedName>
        <fullName evidence="3">Portal protein</fullName>
    </recommendedName>
</protein>
<proteinExistence type="predicted"/>
<feature type="region of interest" description="Disordered" evidence="1">
    <location>
        <begin position="1"/>
        <end position="30"/>
    </location>
</feature>
<accession>A0A0F9J6B5</accession>
<dbReference type="EMBL" id="LAZR01010754">
    <property type="protein sequence ID" value="KKM65269.1"/>
    <property type="molecule type" value="Genomic_DNA"/>
</dbReference>
<evidence type="ECO:0008006" key="3">
    <source>
        <dbReference type="Google" id="ProtNLM"/>
    </source>
</evidence>